<dbReference type="Pfam" id="PF15390">
    <property type="entry name" value="WDCP"/>
    <property type="match status" value="1"/>
</dbReference>
<feature type="region of interest" description="Disordered" evidence="5">
    <location>
        <begin position="626"/>
        <end position="647"/>
    </location>
</feature>
<evidence type="ECO:0000256" key="2">
    <source>
        <dbReference type="ARBA" id="ARBA00022574"/>
    </source>
</evidence>
<dbReference type="InterPro" id="IPR028041">
    <property type="entry name" value="WDCP"/>
</dbReference>
<feature type="compositionally biased region" description="Basic and acidic residues" evidence="5">
    <location>
        <begin position="494"/>
        <end position="509"/>
    </location>
</feature>
<evidence type="ECO:0000256" key="4">
    <source>
        <dbReference type="ARBA" id="ARBA00023054"/>
    </source>
</evidence>
<dbReference type="EMBL" id="JAINUG010000205">
    <property type="protein sequence ID" value="KAJ8387822.1"/>
    <property type="molecule type" value="Genomic_DNA"/>
</dbReference>
<reference evidence="6" key="1">
    <citation type="journal article" date="2023" name="Science">
        <title>Genome structures resolve the early diversification of teleost fishes.</title>
        <authorList>
            <person name="Parey E."/>
            <person name="Louis A."/>
            <person name="Montfort J."/>
            <person name="Bouchez O."/>
            <person name="Roques C."/>
            <person name="Iampietro C."/>
            <person name="Lluch J."/>
            <person name="Castinel A."/>
            <person name="Donnadieu C."/>
            <person name="Desvignes T."/>
            <person name="Floi Bucao C."/>
            <person name="Jouanno E."/>
            <person name="Wen M."/>
            <person name="Mejri S."/>
            <person name="Dirks R."/>
            <person name="Jansen H."/>
            <person name="Henkel C."/>
            <person name="Chen W.J."/>
            <person name="Zahm M."/>
            <person name="Cabau C."/>
            <person name="Klopp C."/>
            <person name="Thompson A.W."/>
            <person name="Robinson-Rechavi M."/>
            <person name="Braasch I."/>
            <person name="Lecointre G."/>
            <person name="Bobe J."/>
            <person name="Postlethwait J.H."/>
            <person name="Berthelot C."/>
            <person name="Roest Crollius H."/>
            <person name="Guiguen Y."/>
        </authorList>
    </citation>
    <scope>NUCLEOTIDE SEQUENCE</scope>
    <source>
        <strain evidence="6">NC1722</strain>
    </source>
</reference>
<dbReference type="AlphaFoldDB" id="A0AAD7W8I4"/>
<keyword evidence="2" id="KW-0853">WD repeat</keyword>
<proteinExistence type="predicted"/>
<feature type="compositionally biased region" description="Basic and acidic residues" evidence="5">
    <location>
        <begin position="459"/>
        <end position="475"/>
    </location>
</feature>
<evidence type="ECO:0000256" key="1">
    <source>
        <dbReference type="ARBA" id="ARBA00015683"/>
    </source>
</evidence>
<keyword evidence="7" id="KW-1185">Reference proteome</keyword>
<sequence>MDLGKAKLQRMGLNTLHQAIHPVHGVAWTDGKQVCLTSVHFANGDFKFGDTNVIGQFEHVLGLYWGPLCCSGSPALLAVQHKKHVTVWQLQLSSLEQNKLLCTQTCEMSEPFPLLSQGCAWHPRSDVLAVLTKRDASVLFSVRVDNRRARAEIQASGQIQCGCWTRDGTRLVVAVGTVLHSYIWNDVQRTLKACSFCPIFDVGGYICALDSTEEAQVAVATELPLDGVNAGVTFDVPSEREPLRSQTLAPTLEDDWCPDSRRRSFDSERSLALGSPSSSPYGAADIVHMLARHRRSDPSPLIHPRRSDNLVGSGQDSSHLVLVTYERKVTTVRKVSIPGILVPDIMAFDVSGHIVAVASNTCNMVLVYGVTPAAMPNIQQIHLQKTERPKGVCFLNDRMLLLMVGKHKSSDPAFLPSTNNTERYIIRLVTKELVYNEEAGWSAIKTVDSAVNSPRIRRRSENVSREETSEIKEHASPASSVVQSPNPGRKHGKDIRNSDPERNWTHVSERGTSTSPIAIENFDTDHIQRMTSLAVAGQGSREASRFGSPDKQLSENVFIDERRPVLLCENKLHLGVIRELFSLTVVEMMHGPLWVVLAEDAEGFIPLTFKPDGVLTVRNGKRKTLENYPREAEAPSPACPDSHSSES</sequence>
<protein>
    <recommendedName>
        <fullName evidence="1">WD repeat and coiled-coil-containing protein</fullName>
    </recommendedName>
</protein>
<dbReference type="SUPFAM" id="SSF101908">
    <property type="entry name" value="Putative isomerase YbhE"/>
    <property type="match status" value="1"/>
</dbReference>
<dbReference type="PANTHER" id="PTHR14897">
    <property type="entry name" value="WD REPEAT AND COILED-COIL-CONTAINING PROTEIN"/>
    <property type="match status" value="1"/>
</dbReference>
<evidence type="ECO:0000313" key="6">
    <source>
        <dbReference type="EMBL" id="KAJ8387822.1"/>
    </source>
</evidence>
<comment type="caution">
    <text evidence="6">The sequence shown here is derived from an EMBL/GenBank/DDBJ whole genome shotgun (WGS) entry which is preliminary data.</text>
</comment>
<keyword evidence="4" id="KW-0175">Coiled coil</keyword>
<name>A0AAD7W8I4_9TELE</name>
<organism evidence="6 7">
    <name type="scientific">Aldrovandia affinis</name>
    <dbReference type="NCBI Taxonomy" id="143900"/>
    <lineage>
        <taxon>Eukaryota</taxon>
        <taxon>Metazoa</taxon>
        <taxon>Chordata</taxon>
        <taxon>Craniata</taxon>
        <taxon>Vertebrata</taxon>
        <taxon>Euteleostomi</taxon>
        <taxon>Actinopterygii</taxon>
        <taxon>Neopterygii</taxon>
        <taxon>Teleostei</taxon>
        <taxon>Notacanthiformes</taxon>
        <taxon>Halosauridae</taxon>
        <taxon>Aldrovandia</taxon>
    </lineage>
</organism>
<dbReference type="PANTHER" id="PTHR14897:SF5">
    <property type="entry name" value="WD REPEAT AND COILED-COIL-CONTAINING PROTEIN"/>
    <property type="match status" value="1"/>
</dbReference>
<evidence type="ECO:0000313" key="7">
    <source>
        <dbReference type="Proteomes" id="UP001221898"/>
    </source>
</evidence>
<dbReference type="Proteomes" id="UP001221898">
    <property type="component" value="Unassembled WGS sequence"/>
</dbReference>
<keyword evidence="3" id="KW-0677">Repeat</keyword>
<accession>A0AAD7W8I4</accession>
<feature type="compositionally biased region" description="Polar residues" evidence="5">
    <location>
        <begin position="477"/>
        <end position="486"/>
    </location>
</feature>
<evidence type="ECO:0000256" key="5">
    <source>
        <dbReference type="SAM" id="MobiDB-lite"/>
    </source>
</evidence>
<dbReference type="GO" id="GO:0019900">
    <property type="term" value="F:kinase binding"/>
    <property type="evidence" value="ECO:0007669"/>
    <property type="project" value="TreeGrafter"/>
</dbReference>
<feature type="region of interest" description="Disordered" evidence="5">
    <location>
        <begin position="452"/>
        <end position="515"/>
    </location>
</feature>
<evidence type="ECO:0000256" key="3">
    <source>
        <dbReference type="ARBA" id="ARBA00022737"/>
    </source>
</evidence>
<gene>
    <name evidence="6" type="ORF">AAFF_G00149710</name>
</gene>